<dbReference type="GO" id="GO:0070475">
    <property type="term" value="P:rRNA base methylation"/>
    <property type="evidence" value="ECO:0007669"/>
    <property type="project" value="InterPro"/>
</dbReference>
<dbReference type="EC" id="3.6.4.-" evidence="15"/>
<dbReference type="HOGENOM" id="CLU_000315_20_0_1"/>
<dbReference type="eggNOG" id="KOG0388">
    <property type="taxonomic scope" value="Eukaryota"/>
</dbReference>
<organism evidence="20 21">
    <name type="scientific">Wallemia ichthyophaga (strain EXF-994 / CBS 113033)</name>
    <dbReference type="NCBI Taxonomy" id="1299270"/>
    <lineage>
        <taxon>Eukaryota</taxon>
        <taxon>Fungi</taxon>
        <taxon>Dikarya</taxon>
        <taxon>Basidiomycota</taxon>
        <taxon>Wallemiomycotina</taxon>
        <taxon>Wallemiomycetes</taxon>
        <taxon>Wallemiales</taxon>
        <taxon>Wallemiaceae</taxon>
        <taxon>Wallemia</taxon>
    </lineage>
</organism>
<dbReference type="InterPro" id="IPR014001">
    <property type="entry name" value="Helicase_ATP-bd"/>
</dbReference>
<evidence type="ECO:0000256" key="11">
    <source>
        <dbReference type="ARBA" id="ARBA00023163"/>
    </source>
</evidence>
<dbReference type="InterPro" id="IPR049730">
    <property type="entry name" value="SNF2/RAD54-like_C"/>
</dbReference>
<keyword evidence="8" id="KW-0805">Transcription regulation</keyword>
<evidence type="ECO:0000256" key="9">
    <source>
        <dbReference type="ARBA" id="ARBA00023125"/>
    </source>
</evidence>
<keyword evidence="6 15" id="KW-0378">Hydrolase</keyword>
<dbReference type="GO" id="GO:0004386">
    <property type="term" value="F:helicase activity"/>
    <property type="evidence" value="ECO:0007669"/>
    <property type="project" value="UniProtKB-KW"/>
</dbReference>
<dbReference type="InterPro" id="IPR019446">
    <property type="entry name" value="BMT5-like"/>
</dbReference>
<dbReference type="EMBL" id="KE007238">
    <property type="protein sequence ID" value="EOQ99850.1"/>
    <property type="molecule type" value="Genomic_DNA"/>
</dbReference>
<dbReference type="PROSITE" id="PS51192">
    <property type="entry name" value="HELICASE_ATP_BIND_1"/>
    <property type="match status" value="1"/>
</dbReference>
<proteinExistence type="inferred from homology"/>
<feature type="region of interest" description="Disordered" evidence="16">
    <location>
        <begin position="1"/>
        <end position="33"/>
    </location>
</feature>
<comment type="subcellular location">
    <subcellularLocation>
        <location evidence="1 15">Nucleus</location>
    </subcellularLocation>
</comment>
<feature type="domain" description="Helicase C-terminal" evidence="18">
    <location>
        <begin position="1258"/>
        <end position="1421"/>
    </location>
</feature>
<dbReference type="PANTHER" id="PTHR45685:SF2">
    <property type="entry name" value="CHROMATIN-REMODELING ATPASE INO80"/>
    <property type="match status" value="1"/>
</dbReference>
<dbReference type="InterPro" id="IPR001650">
    <property type="entry name" value="Helicase_C-like"/>
</dbReference>
<feature type="compositionally biased region" description="Basic residues" evidence="16">
    <location>
        <begin position="323"/>
        <end position="335"/>
    </location>
</feature>
<keyword evidence="4" id="KW-0547">Nucleotide-binding</keyword>
<evidence type="ECO:0000256" key="8">
    <source>
        <dbReference type="ARBA" id="ARBA00023015"/>
    </source>
</evidence>
<comment type="subunit">
    <text evidence="15">Component of the INO80 chromatin-remodeling complex.</text>
</comment>
<evidence type="ECO:0000259" key="17">
    <source>
        <dbReference type="PROSITE" id="PS51192"/>
    </source>
</evidence>
<evidence type="ECO:0000256" key="4">
    <source>
        <dbReference type="ARBA" id="ARBA00022741"/>
    </source>
</evidence>
<feature type="compositionally biased region" description="Gly residues" evidence="16">
    <location>
        <begin position="1459"/>
        <end position="1468"/>
    </location>
</feature>
<keyword evidence="20" id="KW-0347">Helicase</keyword>
<feature type="region of interest" description="Disordered" evidence="16">
    <location>
        <begin position="312"/>
        <end position="353"/>
    </location>
</feature>
<dbReference type="SMART" id="SM00490">
    <property type="entry name" value="HELICc"/>
    <property type="match status" value="1"/>
</dbReference>
<sequence length="1624" mass="184013">MGKKNSNLKSSLERHKSNQAIKQQHKALEKKKEKVKVSTKPVKLPFRGDDYVLLVGEGNFSFTLSLVVDHQFECGQLVSTTVDTQEEAYKKYDDCEEIVKTLTSKGVRIIFGVDATCLDKCKELEGNKFHKIYFGFPHLGLGIKDQDRNVIANQTLILRFFASASEYLTSGDVDYNFKKKKGEESEDEGEDKTREGVVMITLKESKPYNLWNVTGLAKNPPIELPELPGQPSTAKGKKEKKGCAYKVLRSSPFNWEFYPTYSHRKTSASMKNVVNSSQSRIYEFNSFNFDRLNSLNSKHSELQSNLTNLHSSRISQERSLNHNSHHQHHQNKRKLSLHDAHETPDSLDIDDANDSLDTQIIQPKKMRLPSPSPPPDPISLVPEYQGLDPDFCLPTTALQRAKHVQDAQNAIWLHISRKEIPRVHKYATAAHTSHLSFHKRISLLTQREQRKLTTRTTKNNKEIQAKAKKVMREVLFHWRRNEKDERDVRRKADRDAYDKARAEEQSRESQRQQRKLNFLITQTELYSHFVGNKIKTDEAEKSNDTAADPNLESAPIQPPSFDFDKFEESNLQDIDYDDADESNLRMHAAKNAQQAWLNTRDKATQFDKVAAEDRRKNEAIQKAKEMGVEVPPEAEQNADADDELNFQNPNLGDDSVEVGQPKLLDAELKDYQLKGLNWLANLYEQGINGILADEMGLGKTVQSISLMAYLAEKHDIWGPFLIITPASTLHNWQQEISRFVPSLKPLPYWGSTKDRAALRKFWQRKAITYTKDAPFHVLITSYQLVLSDEKYFKNVKWQYMILDEAQAIKSSQSARWNTLLSFKCRNRLLLTGTPVQNSMQELWALLHFIMPSLFDSHDEFAEWFSKDIESNAENKGAINDKQLKRLHMILKPFMLRRVKKNVQNELGDKIEIDVHCHLSQRQRSLYRLLRSRISITSLIDKANKGSDEGKRGLMNLVMQFRKVCNHPDLFERADVKSPFVMSRWSRNRSTRDPDVHYIPDQFESTVRLQLPRLIADDKDIGGAVGRPTGRSKFGSRTLEQMFNIWTPDYITKSISQGKESPFAFLPQIGVSAEQASQLFSSDEFTRMLMAFEENMAQSEHEGYNDDNDLISSALNKTLNIIRPFPHKAAIEEYSSAPLPALNEVALNAIAESVLLRRSSKYMSGIKRVLAPAPYPDILHRPSLDRIQWRAREDNEITKTFFGLQTPRLKENTEAIEVLPPHIPPQGLVENSDRMQLPPSTMAVPEPNKLIIDSSKLVALDDLLPKLKAGGHRVLIYFQMTKMIDLIQEYLIYKGYKYLRLDGSSKINDRRDMVQDWQGSDEYFVFMLSTRAGGLGINLTAADTVIFFEHDWNPSNDQQAMDRAHRLGQKRQVTVYRLITKGTIDERIVKLARVKKDIQDMVVGQKGVGEKEQSQPNEREIIQMLMEEDQDEPYEAGVGSVGGVDTAELLNGANDDEDGLFGGDMGGSNDGNANNTVNGTGTGTPATPSKQSSTPKPPGARQGRGRPPGSTNKDKSGGGGSVGAAATAATASGSAPPSTSNNSTHPNTPQQSDDGKPKKRFRRTKKQMEDDAAAAAAHEAYLLKEGIMPEKKKRGRKPKHKAEQDAQAQKQFEEMQSKLAEDGQQ</sequence>
<dbReference type="GeneID" id="20374344"/>
<protein>
    <recommendedName>
        <fullName evidence="3 15">Chromatin-remodeling ATPase INO80</fullName>
        <ecNumber evidence="15">3.6.4.-</ecNumber>
    </recommendedName>
</protein>
<dbReference type="InterPro" id="IPR027417">
    <property type="entry name" value="P-loop_NTPase"/>
</dbReference>
<evidence type="ECO:0000256" key="15">
    <source>
        <dbReference type="RuleBase" id="RU368001"/>
    </source>
</evidence>
<keyword evidence="5 15" id="KW-0227">DNA damage</keyword>
<dbReference type="InterPro" id="IPR000330">
    <property type="entry name" value="SNF2_N"/>
</dbReference>
<gene>
    <name evidence="20" type="ORF">J056_001392</name>
</gene>
<dbReference type="OrthoDB" id="372624at2759"/>
<dbReference type="eggNOG" id="KOG4174">
    <property type="taxonomic scope" value="Eukaryota"/>
</dbReference>
<dbReference type="Proteomes" id="UP000014064">
    <property type="component" value="Unassembled WGS sequence"/>
</dbReference>
<keyword evidence="10" id="KW-0010">Activator</keyword>
<keyword evidence="21" id="KW-1185">Reference proteome</keyword>
<dbReference type="GO" id="GO:0031011">
    <property type="term" value="C:Ino80 complex"/>
    <property type="evidence" value="ECO:0007669"/>
    <property type="project" value="UniProtKB-UniRule"/>
</dbReference>
<keyword evidence="13" id="KW-0539">Nucleus</keyword>
<evidence type="ECO:0000256" key="5">
    <source>
        <dbReference type="ARBA" id="ARBA00022763"/>
    </source>
</evidence>
<feature type="region of interest" description="Disordered" evidence="16">
    <location>
        <begin position="1431"/>
        <end position="1624"/>
    </location>
</feature>
<evidence type="ECO:0000256" key="12">
    <source>
        <dbReference type="ARBA" id="ARBA00023204"/>
    </source>
</evidence>
<dbReference type="InterPro" id="IPR038718">
    <property type="entry name" value="SNF2-like_sf"/>
</dbReference>
<evidence type="ECO:0000259" key="19">
    <source>
        <dbReference type="PROSITE" id="PS51413"/>
    </source>
</evidence>
<dbReference type="InterPro" id="IPR020838">
    <property type="entry name" value="DBINO"/>
</dbReference>
<keyword evidence="9 15" id="KW-0238">DNA-binding</keyword>
<evidence type="ECO:0000256" key="3">
    <source>
        <dbReference type="ARBA" id="ARBA00019805"/>
    </source>
</evidence>
<feature type="compositionally biased region" description="Polar residues" evidence="16">
    <location>
        <begin position="1"/>
        <end position="10"/>
    </location>
</feature>
<dbReference type="KEGG" id="wic:J056_001392"/>
<dbReference type="PROSITE" id="PS51194">
    <property type="entry name" value="HELICASE_CTER"/>
    <property type="match status" value="1"/>
</dbReference>
<dbReference type="GO" id="GO:0003677">
    <property type="term" value="F:DNA binding"/>
    <property type="evidence" value="ECO:0007669"/>
    <property type="project" value="UniProtKB-UniRule"/>
</dbReference>
<dbReference type="GO" id="GO:0006338">
    <property type="term" value="P:chromatin remodeling"/>
    <property type="evidence" value="ECO:0007669"/>
    <property type="project" value="UniProtKB-UniRule"/>
</dbReference>
<comment type="function">
    <text evidence="15">ATPase component of the INO80 complex which remodels chromatin by shifting nucleosomes and is involved in DNA repair.</text>
</comment>
<evidence type="ECO:0000313" key="20">
    <source>
        <dbReference type="EMBL" id="EOQ99850.1"/>
    </source>
</evidence>
<dbReference type="Pfam" id="PF13892">
    <property type="entry name" value="DBINO"/>
    <property type="match status" value="1"/>
</dbReference>
<evidence type="ECO:0000256" key="16">
    <source>
        <dbReference type="SAM" id="MobiDB-lite"/>
    </source>
</evidence>
<dbReference type="STRING" id="1299270.R9AIJ3"/>
<dbReference type="GO" id="GO:0042393">
    <property type="term" value="F:histone binding"/>
    <property type="evidence" value="ECO:0007669"/>
    <property type="project" value="TreeGrafter"/>
</dbReference>
<name>R9AIJ3_WALI9</name>
<dbReference type="InterPro" id="IPR050520">
    <property type="entry name" value="INO80/SWR1_helicase"/>
</dbReference>
<evidence type="ECO:0000256" key="2">
    <source>
        <dbReference type="ARBA" id="ARBA00007025"/>
    </source>
</evidence>
<dbReference type="GO" id="GO:0006281">
    <property type="term" value="P:DNA repair"/>
    <property type="evidence" value="ECO:0007669"/>
    <property type="project" value="UniProtKB-UniRule"/>
</dbReference>
<dbReference type="GO" id="GO:0016887">
    <property type="term" value="F:ATP hydrolysis activity"/>
    <property type="evidence" value="ECO:0007669"/>
    <property type="project" value="TreeGrafter"/>
</dbReference>
<feature type="domain" description="Helicase ATP-binding" evidence="17">
    <location>
        <begin position="680"/>
        <end position="852"/>
    </location>
</feature>
<comment type="catalytic activity">
    <reaction evidence="14 15">
        <text>ATP + H2O = ADP + phosphate + H(+)</text>
        <dbReference type="Rhea" id="RHEA:13065"/>
        <dbReference type="ChEBI" id="CHEBI:15377"/>
        <dbReference type="ChEBI" id="CHEBI:15378"/>
        <dbReference type="ChEBI" id="CHEBI:30616"/>
        <dbReference type="ChEBI" id="CHEBI:43474"/>
        <dbReference type="ChEBI" id="CHEBI:456216"/>
    </reaction>
</comment>
<reference evidence="21" key="1">
    <citation type="journal article" date="2013" name="BMC Genomics">
        <title>Genome and transcriptome sequencing of the halophilic fungus Wallemia ichthyophaga: haloadaptations present and absent.</title>
        <authorList>
            <person name="Zajc J."/>
            <person name="Liu Y."/>
            <person name="Dai W."/>
            <person name="Yang Z."/>
            <person name="Hu J."/>
            <person name="Gostincar C."/>
            <person name="Gunde-Cimerman N."/>
        </authorList>
    </citation>
    <scope>NUCLEOTIDE SEQUENCE [LARGE SCALE GENOMIC DNA]</scope>
    <source>
        <strain evidence="21">EXF-994 / CBS 113033</strain>
    </source>
</reference>
<evidence type="ECO:0000256" key="7">
    <source>
        <dbReference type="ARBA" id="ARBA00022840"/>
    </source>
</evidence>
<evidence type="ECO:0000256" key="6">
    <source>
        <dbReference type="ARBA" id="ARBA00022801"/>
    </source>
</evidence>
<dbReference type="OMA" id="NYDCERM"/>
<dbReference type="PROSITE" id="PS51413">
    <property type="entry name" value="DBINO"/>
    <property type="match status" value="1"/>
</dbReference>
<feature type="compositionally biased region" description="Low complexity" evidence="16">
    <location>
        <begin position="1522"/>
        <end position="1548"/>
    </location>
</feature>
<dbReference type="SUPFAM" id="SSF52540">
    <property type="entry name" value="P-loop containing nucleoside triphosphate hydrolases"/>
    <property type="match status" value="2"/>
</dbReference>
<feature type="region of interest" description="Disordered" evidence="16">
    <location>
        <begin position="539"/>
        <end position="564"/>
    </location>
</feature>
<dbReference type="RefSeq" id="XP_009269295.1">
    <property type="nucleotide sequence ID" value="XM_009271020.1"/>
</dbReference>
<dbReference type="Gene3D" id="3.40.50.300">
    <property type="entry name" value="P-loop containing nucleotide triphosphate hydrolases"/>
    <property type="match status" value="1"/>
</dbReference>
<feature type="domain" description="DBINO" evidence="19">
    <location>
        <begin position="411"/>
        <end position="536"/>
    </location>
</feature>
<evidence type="ECO:0000256" key="14">
    <source>
        <dbReference type="ARBA" id="ARBA00049360"/>
    </source>
</evidence>
<evidence type="ECO:0000259" key="18">
    <source>
        <dbReference type="PROSITE" id="PS51194"/>
    </source>
</evidence>
<keyword evidence="7 15" id="KW-0067">ATP-binding</keyword>
<feature type="compositionally biased region" description="Basic and acidic residues" evidence="16">
    <location>
        <begin position="485"/>
        <end position="511"/>
    </location>
</feature>
<dbReference type="Pfam" id="PF00176">
    <property type="entry name" value="SNF2-rel_dom"/>
    <property type="match status" value="1"/>
</dbReference>
<dbReference type="PANTHER" id="PTHR45685">
    <property type="entry name" value="HELICASE SRCAP-RELATED"/>
    <property type="match status" value="1"/>
</dbReference>
<dbReference type="Pfam" id="PF10354">
    <property type="entry name" value="BMT5-like"/>
    <property type="match status" value="1"/>
</dbReference>
<dbReference type="SMART" id="SM00487">
    <property type="entry name" value="DEXDc"/>
    <property type="match status" value="1"/>
</dbReference>
<feature type="compositionally biased region" description="Basic and acidic residues" evidence="16">
    <location>
        <begin position="1610"/>
        <end position="1624"/>
    </location>
</feature>
<evidence type="ECO:0000256" key="13">
    <source>
        <dbReference type="ARBA" id="ARBA00023242"/>
    </source>
</evidence>
<evidence type="ECO:0000256" key="1">
    <source>
        <dbReference type="ARBA" id="ARBA00004123"/>
    </source>
</evidence>
<feature type="compositionally biased region" description="Basic residues" evidence="16">
    <location>
        <begin position="1590"/>
        <end position="1599"/>
    </location>
</feature>
<dbReference type="GO" id="GO:0070042">
    <property type="term" value="F:rRNA (uridine-N3-)-methyltransferase activity"/>
    <property type="evidence" value="ECO:0007669"/>
    <property type="project" value="InterPro"/>
</dbReference>
<dbReference type="Gene3D" id="3.40.50.10810">
    <property type="entry name" value="Tandem AAA-ATPase domain"/>
    <property type="match status" value="1"/>
</dbReference>
<dbReference type="FunFam" id="3.40.50.10810:FF:000022">
    <property type="entry name" value="Blast:Putative DNA helicase Ino80"/>
    <property type="match status" value="1"/>
</dbReference>
<keyword evidence="12 15" id="KW-0234">DNA repair</keyword>
<comment type="domain">
    <text evidence="15">The DBINO region is involved in binding to DNA.</text>
</comment>
<evidence type="ECO:0000313" key="21">
    <source>
        <dbReference type="Proteomes" id="UP000014064"/>
    </source>
</evidence>
<comment type="similarity">
    <text evidence="2 15">Belongs to the SNF2/RAD54 helicase family.</text>
</comment>
<accession>R9AIJ3</accession>
<evidence type="ECO:0000256" key="10">
    <source>
        <dbReference type="ARBA" id="ARBA00023159"/>
    </source>
</evidence>
<dbReference type="CDD" id="cd18793">
    <property type="entry name" value="SF2_C_SNF"/>
    <property type="match status" value="1"/>
</dbReference>
<dbReference type="GO" id="GO:0005524">
    <property type="term" value="F:ATP binding"/>
    <property type="evidence" value="ECO:0007669"/>
    <property type="project" value="UniProtKB-UniRule"/>
</dbReference>
<feature type="region of interest" description="Disordered" evidence="16">
    <location>
        <begin position="485"/>
        <end position="513"/>
    </location>
</feature>
<feature type="compositionally biased region" description="Low complexity" evidence="16">
    <location>
        <begin position="1469"/>
        <end position="1508"/>
    </location>
</feature>
<dbReference type="Pfam" id="PF00271">
    <property type="entry name" value="Helicase_C"/>
    <property type="match status" value="1"/>
</dbReference>
<keyword evidence="11" id="KW-0804">Transcription</keyword>